<accession>A0A0R3U031</accession>
<feature type="compositionally biased region" description="Low complexity" evidence="1">
    <location>
        <begin position="393"/>
        <end position="412"/>
    </location>
</feature>
<reference evidence="5" key="1">
    <citation type="submission" date="2017-02" db="UniProtKB">
        <authorList>
            <consortium name="WormBaseParasite"/>
        </authorList>
    </citation>
    <scope>IDENTIFICATION</scope>
</reference>
<dbReference type="EMBL" id="UZAE01015462">
    <property type="protein sequence ID" value="VDO15984.1"/>
    <property type="molecule type" value="Genomic_DNA"/>
</dbReference>
<feature type="compositionally biased region" description="Basic and acidic residues" evidence="1">
    <location>
        <begin position="114"/>
        <end position="134"/>
    </location>
</feature>
<evidence type="ECO:0000313" key="3">
    <source>
        <dbReference type="EMBL" id="VDO15984.1"/>
    </source>
</evidence>
<feature type="region of interest" description="Disordered" evidence="1">
    <location>
        <begin position="577"/>
        <end position="610"/>
    </location>
</feature>
<organism evidence="5">
    <name type="scientific">Rodentolepis nana</name>
    <name type="common">Dwarf tapeworm</name>
    <name type="synonym">Hymenolepis nana</name>
    <dbReference type="NCBI Taxonomy" id="102285"/>
    <lineage>
        <taxon>Eukaryota</taxon>
        <taxon>Metazoa</taxon>
        <taxon>Spiralia</taxon>
        <taxon>Lophotrochozoa</taxon>
        <taxon>Platyhelminthes</taxon>
        <taxon>Cestoda</taxon>
        <taxon>Eucestoda</taxon>
        <taxon>Cyclophyllidea</taxon>
        <taxon>Hymenolepididae</taxon>
        <taxon>Rodentolepis</taxon>
    </lineage>
</organism>
<feature type="compositionally biased region" description="Polar residues" evidence="1">
    <location>
        <begin position="101"/>
        <end position="110"/>
    </location>
</feature>
<dbReference type="AlphaFoldDB" id="A0A0R3U031"/>
<sequence>MIEMLLFLIFCISPAPGRHSHNARNDNQTPQANSTSYSSRQPSLPGTTSGTVDPSIPEGEAVKDIDLTDRIIHKLVNDQMLNQVEMPLDGSNQKSEEESKSGASLVNTSDDSTEPGHDKIDGQEEPQAKMDKIKQPTPPNQQEPLQRQHHQGQSNIESERVGVESFRTPPFIWSYLHQILLDSILRSIEDEFHAIATTTSSKEKLETELPPSNSADADEYDVAGSMAVAQLQAFINEPANQIYAINLIHLISQLSDSLVTACGGLLPLLAATTSPTMELEIQEPSSGLLLETAFGFLLRVANIADVVVFMPAASINLSTLEKETGMNAGGIVRQCLRLACLCAVRNCLESRLRDFLPTPEILSQIHTLPTPHHHIASPLSSPLHDNETELRPRATSSTSSTSTPTADLADSSLPPVDKRHSKSRLLSGFHFYSLLRNKAEVIQRLANPTASNAGLSKKHFSPDCIAYLDRLGNLPRNLQHLALGLRPSMASYPSEYMGGIFDKTVGNPLHNIESLLQNVDLNRLHNVIYRDEDETRQVQFVALAVIYFLSVLMVSKYRDLLDPVNLLTVCHREAAVTDQSPQPPVSPAAWRLGSSSPSSNAIAGANSPEG</sequence>
<feature type="chain" id="PRO_5043132140" evidence="2">
    <location>
        <begin position="18"/>
        <end position="610"/>
    </location>
</feature>
<feature type="region of interest" description="Disordered" evidence="1">
    <location>
        <begin position="89"/>
        <end position="160"/>
    </location>
</feature>
<proteinExistence type="predicted"/>
<keyword evidence="2" id="KW-0732">Signal</keyword>
<protein>
    <submittedName>
        <fullName evidence="5">HECT domain-containing protein</fullName>
    </submittedName>
</protein>
<keyword evidence="4" id="KW-1185">Reference proteome</keyword>
<dbReference type="STRING" id="102285.A0A0R3U031"/>
<evidence type="ECO:0000313" key="5">
    <source>
        <dbReference type="WBParaSite" id="HNAJ_0001348001-mRNA-1"/>
    </source>
</evidence>
<feature type="signal peptide" evidence="2">
    <location>
        <begin position="1"/>
        <end position="17"/>
    </location>
</feature>
<feature type="compositionally biased region" description="Polar residues" evidence="1">
    <location>
        <begin position="142"/>
        <end position="156"/>
    </location>
</feature>
<evidence type="ECO:0000256" key="2">
    <source>
        <dbReference type="SAM" id="SignalP"/>
    </source>
</evidence>
<evidence type="ECO:0000256" key="1">
    <source>
        <dbReference type="SAM" id="MobiDB-lite"/>
    </source>
</evidence>
<dbReference type="OrthoDB" id="6278365at2759"/>
<reference evidence="3 4" key="2">
    <citation type="submission" date="2018-11" db="EMBL/GenBank/DDBJ databases">
        <authorList>
            <consortium name="Pathogen Informatics"/>
        </authorList>
    </citation>
    <scope>NUCLEOTIDE SEQUENCE [LARGE SCALE GENOMIC DNA]</scope>
</reference>
<dbReference type="Proteomes" id="UP000278807">
    <property type="component" value="Unassembled WGS sequence"/>
</dbReference>
<feature type="compositionally biased region" description="Polar residues" evidence="1">
    <location>
        <begin position="25"/>
        <end position="52"/>
    </location>
</feature>
<evidence type="ECO:0000313" key="4">
    <source>
        <dbReference type="Proteomes" id="UP000278807"/>
    </source>
</evidence>
<name>A0A0R3U031_RODNA</name>
<feature type="region of interest" description="Disordered" evidence="1">
    <location>
        <begin position="373"/>
        <end position="419"/>
    </location>
</feature>
<feature type="region of interest" description="Disordered" evidence="1">
    <location>
        <begin position="17"/>
        <end position="58"/>
    </location>
</feature>
<dbReference type="WBParaSite" id="HNAJ_0001348001-mRNA-1">
    <property type="protein sequence ID" value="HNAJ_0001348001-mRNA-1"/>
    <property type="gene ID" value="HNAJ_0001348001"/>
</dbReference>
<gene>
    <name evidence="3" type="ORF">HNAJ_LOCUS13454</name>
</gene>